<comment type="caution">
    <text evidence="2">The sequence shown here is derived from an EMBL/GenBank/DDBJ whole genome shotgun (WGS) entry which is preliminary data.</text>
</comment>
<dbReference type="Proteomes" id="UP000240971">
    <property type="component" value="Unassembled WGS sequence"/>
</dbReference>
<dbReference type="Pfam" id="PF12680">
    <property type="entry name" value="SnoaL_2"/>
    <property type="match status" value="1"/>
</dbReference>
<evidence type="ECO:0000259" key="1">
    <source>
        <dbReference type="Pfam" id="PF12680"/>
    </source>
</evidence>
<dbReference type="Gene3D" id="3.10.450.50">
    <property type="match status" value="1"/>
</dbReference>
<accession>A0A2P8HD97</accession>
<dbReference type="AlphaFoldDB" id="A0A2P8HD97"/>
<reference evidence="2 3" key="1">
    <citation type="submission" date="2018-03" db="EMBL/GenBank/DDBJ databases">
        <title>Genomic Encyclopedia of Archaeal and Bacterial Type Strains, Phase II (KMG-II): from individual species to whole genera.</title>
        <authorList>
            <person name="Goeker M."/>
        </authorList>
    </citation>
    <scope>NUCLEOTIDE SEQUENCE [LARGE SCALE GENOMIC DNA]</scope>
    <source>
        <strain evidence="2 3">DSM 24859</strain>
    </source>
</reference>
<organism evidence="2 3">
    <name type="scientific">Chitinophaga niastensis</name>
    <dbReference type="NCBI Taxonomy" id="536980"/>
    <lineage>
        <taxon>Bacteria</taxon>
        <taxon>Pseudomonadati</taxon>
        <taxon>Bacteroidota</taxon>
        <taxon>Chitinophagia</taxon>
        <taxon>Chitinophagales</taxon>
        <taxon>Chitinophagaceae</taxon>
        <taxon>Chitinophaga</taxon>
    </lineage>
</organism>
<sequence>MPASGDLTLIAQKWLNAFNERDLEKLLSLYHDQAAHYSPKLKIRQPETNGMVSGKQALRSWWQDAFERLPTLHYKATTLTANDQRVFMEYIRQVAAEPDMLVAEVLEIQDGYIVASRVYHG</sequence>
<dbReference type="EMBL" id="PYAW01000006">
    <property type="protein sequence ID" value="PSL44188.1"/>
    <property type="molecule type" value="Genomic_DNA"/>
</dbReference>
<protein>
    <submittedName>
        <fullName evidence="2">SnoaL-like protein</fullName>
    </submittedName>
</protein>
<dbReference type="InterPro" id="IPR037401">
    <property type="entry name" value="SnoaL-like"/>
</dbReference>
<gene>
    <name evidence="2" type="ORF">CLV51_10653</name>
</gene>
<evidence type="ECO:0000313" key="3">
    <source>
        <dbReference type="Proteomes" id="UP000240971"/>
    </source>
</evidence>
<keyword evidence="3" id="KW-1185">Reference proteome</keyword>
<proteinExistence type="predicted"/>
<dbReference type="InterPro" id="IPR032710">
    <property type="entry name" value="NTF2-like_dom_sf"/>
</dbReference>
<dbReference type="SUPFAM" id="SSF54427">
    <property type="entry name" value="NTF2-like"/>
    <property type="match status" value="1"/>
</dbReference>
<dbReference type="OrthoDB" id="333383at2"/>
<name>A0A2P8HD97_CHINA</name>
<dbReference type="RefSeq" id="WP_106530483.1">
    <property type="nucleotide sequence ID" value="NZ_PYAW01000006.1"/>
</dbReference>
<feature type="domain" description="SnoaL-like" evidence="1">
    <location>
        <begin position="12"/>
        <end position="114"/>
    </location>
</feature>
<evidence type="ECO:0000313" key="2">
    <source>
        <dbReference type="EMBL" id="PSL44188.1"/>
    </source>
</evidence>